<evidence type="ECO:0000256" key="1">
    <source>
        <dbReference type="SAM" id="MobiDB-lite"/>
    </source>
</evidence>
<gene>
    <name evidence="2" type="ORF">SAMN06264867_11814</name>
</gene>
<sequence>MSDEDLGHASSVADQLRLAEKNDNLPEDLEEKHDLDAGDEEGDDVE</sequence>
<dbReference type="OrthoDB" id="330910at2157"/>
<dbReference type="Proteomes" id="UP000319712">
    <property type="component" value="Unassembled WGS sequence"/>
</dbReference>
<evidence type="ECO:0000313" key="2">
    <source>
        <dbReference type="EMBL" id="SMO90833.1"/>
    </source>
</evidence>
<dbReference type="EMBL" id="FXTD01000018">
    <property type="protein sequence ID" value="SMO90833.1"/>
    <property type="molecule type" value="Genomic_DNA"/>
</dbReference>
<keyword evidence="3" id="KW-1185">Reference proteome</keyword>
<feature type="compositionally biased region" description="Basic and acidic residues" evidence="1">
    <location>
        <begin position="17"/>
        <end position="36"/>
    </location>
</feature>
<evidence type="ECO:0000313" key="3">
    <source>
        <dbReference type="Proteomes" id="UP000319712"/>
    </source>
</evidence>
<reference evidence="2 3" key="1">
    <citation type="submission" date="2017-05" db="EMBL/GenBank/DDBJ databases">
        <authorList>
            <person name="Varghese N."/>
            <person name="Submissions S."/>
        </authorList>
    </citation>
    <scope>NUCLEOTIDE SEQUENCE [LARGE SCALE GENOMIC DNA]</scope>
    <source>
        <strain evidence="2 3">DSM 19504</strain>
    </source>
</reference>
<proteinExistence type="predicted"/>
<protein>
    <submittedName>
        <fullName evidence="2">Uncharacterized protein</fullName>
    </submittedName>
</protein>
<feature type="region of interest" description="Disordered" evidence="1">
    <location>
        <begin position="1"/>
        <end position="46"/>
    </location>
</feature>
<organism evidence="2 3">
    <name type="scientific">Halorubrum cibi</name>
    <dbReference type="NCBI Taxonomy" id="413815"/>
    <lineage>
        <taxon>Archaea</taxon>
        <taxon>Methanobacteriati</taxon>
        <taxon>Methanobacteriota</taxon>
        <taxon>Stenosarchaea group</taxon>
        <taxon>Halobacteria</taxon>
        <taxon>Halobacteriales</taxon>
        <taxon>Haloferacaceae</taxon>
        <taxon>Halorubrum</taxon>
    </lineage>
</organism>
<dbReference type="AlphaFoldDB" id="A0A521F3T0"/>
<dbReference type="RefSeq" id="WP_185955792.1">
    <property type="nucleotide sequence ID" value="NZ_FXTD01000018.1"/>
</dbReference>
<name>A0A521F3T0_9EURY</name>
<accession>A0A521F3T0</accession>
<feature type="compositionally biased region" description="Acidic residues" evidence="1">
    <location>
        <begin position="37"/>
        <end position="46"/>
    </location>
</feature>